<name>A0A5C6H8Y0_BACFG</name>
<dbReference type="Proteomes" id="UP000460666">
    <property type="component" value="Unassembled WGS sequence"/>
</dbReference>
<dbReference type="EMBL" id="VWCJ01000010">
    <property type="protein sequence ID" value="KAA4995381.1"/>
    <property type="molecule type" value="Genomic_DNA"/>
</dbReference>
<evidence type="ECO:0000313" key="1">
    <source>
        <dbReference type="EMBL" id="KAA4995381.1"/>
    </source>
</evidence>
<dbReference type="AlphaFoldDB" id="A0A5C6H8Y0"/>
<proteinExistence type="predicted"/>
<gene>
    <name evidence="1" type="ORF">F2Z89_15045</name>
</gene>
<reference evidence="1 2" key="1">
    <citation type="journal article" date="2019" name="Nat. Med.">
        <title>A library of human gut bacterial isolates paired with longitudinal multiomics data enables mechanistic microbiome research.</title>
        <authorList>
            <person name="Poyet M."/>
            <person name="Groussin M."/>
            <person name="Gibbons S.M."/>
            <person name="Avila-Pacheco J."/>
            <person name="Jiang X."/>
            <person name="Kearney S.M."/>
            <person name="Perrotta A.R."/>
            <person name="Berdy B."/>
            <person name="Zhao S."/>
            <person name="Lieberman T.D."/>
            <person name="Swanson P.K."/>
            <person name="Smith M."/>
            <person name="Roesemann S."/>
            <person name="Alexander J.E."/>
            <person name="Rich S.A."/>
            <person name="Livny J."/>
            <person name="Vlamakis H."/>
            <person name="Clish C."/>
            <person name="Bullock K."/>
            <person name="Deik A."/>
            <person name="Scott J."/>
            <person name="Pierce K.A."/>
            <person name="Xavier R.J."/>
            <person name="Alm E.J."/>
        </authorList>
    </citation>
    <scope>NUCLEOTIDE SEQUENCE [LARGE SCALE GENOMIC DNA]</scope>
    <source>
        <strain evidence="1 2">BIOML-A46</strain>
    </source>
</reference>
<accession>A0A5C6H8Y0</accession>
<protein>
    <submittedName>
        <fullName evidence="1">Uncharacterized protein</fullName>
    </submittedName>
</protein>
<organism evidence="1 2">
    <name type="scientific">Bacteroides fragilis</name>
    <dbReference type="NCBI Taxonomy" id="817"/>
    <lineage>
        <taxon>Bacteria</taxon>
        <taxon>Pseudomonadati</taxon>
        <taxon>Bacteroidota</taxon>
        <taxon>Bacteroidia</taxon>
        <taxon>Bacteroidales</taxon>
        <taxon>Bacteroidaceae</taxon>
        <taxon>Bacteroides</taxon>
    </lineage>
</organism>
<evidence type="ECO:0000313" key="2">
    <source>
        <dbReference type="Proteomes" id="UP000460666"/>
    </source>
</evidence>
<sequence>MTSVHRITVQKESKYLFFITESLSVSDTRREEKSQMETLETEKTGFRARKAGLFAKRSKHLGEKT</sequence>
<comment type="caution">
    <text evidence="1">The sequence shown here is derived from an EMBL/GenBank/DDBJ whole genome shotgun (WGS) entry which is preliminary data.</text>
</comment>